<gene>
    <name evidence="4" type="ORF">JCM17846_08940</name>
</gene>
<protein>
    <recommendedName>
        <fullName evidence="2">Deoxyguanosinetriphosphate triphosphohydrolase-like protein</fullName>
    </recommendedName>
</protein>
<dbReference type="NCBIfam" id="NF002326">
    <property type="entry name" value="PRK01286.1-1"/>
    <property type="match status" value="1"/>
</dbReference>
<dbReference type="InterPro" id="IPR050135">
    <property type="entry name" value="dGTPase-like"/>
</dbReference>
<feature type="domain" description="HD" evidence="3">
    <location>
        <begin position="77"/>
        <end position="223"/>
    </location>
</feature>
<dbReference type="GO" id="GO:0008832">
    <property type="term" value="F:dGTPase activity"/>
    <property type="evidence" value="ECO:0007669"/>
    <property type="project" value="TreeGrafter"/>
</dbReference>
<evidence type="ECO:0000256" key="2">
    <source>
        <dbReference type="HAMAP-Rule" id="MF_01212"/>
    </source>
</evidence>
<dbReference type="Pfam" id="PF13286">
    <property type="entry name" value="HD_assoc"/>
    <property type="match status" value="1"/>
</dbReference>
<dbReference type="SMART" id="SM00471">
    <property type="entry name" value="HDc"/>
    <property type="match status" value="1"/>
</dbReference>
<dbReference type="GO" id="GO:0006203">
    <property type="term" value="P:dGTP catabolic process"/>
    <property type="evidence" value="ECO:0007669"/>
    <property type="project" value="TreeGrafter"/>
</dbReference>
<organism evidence="4 5">
    <name type="scientific">Iodidimonas nitroreducens</name>
    <dbReference type="NCBI Taxonomy" id="1236968"/>
    <lineage>
        <taxon>Bacteria</taxon>
        <taxon>Pseudomonadati</taxon>
        <taxon>Pseudomonadota</taxon>
        <taxon>Alphaproteobacteria</taxon>
        <taxon>Iodidimonadales</taxon>
        <taxon>Iodidimonadaceae</taxon>
        <taxon>Iodidimonas</taxon>
    </lineage>
</organism>
<dbReference type="InterPro" id="IPR006261">
    <property type="entry name" value="dGTPase"/>
</dbReference>
<dbReference type="InterPro" id="IPR003607">
    <property type="entry name" value="HD/PDEase_dom"/>
</dbReference>
<comment type="similarity">
    <text evidence="2">Belongs to the dGTPase family. Type 2 subfamily.</text>
</comment>
<dbReference type="HAMAP" id="MF_01212">
    <property type="entry name" value="dGTPase_type2"/>
    <property type="match status" value="1"/>
</dbReference>
<dbReference type="InterPro" id="IPR023023">
    <property type="entry name" value="dNTPase_2"/>
</dbReference>
<dbReference type="PANTHER" id="PTHR11373">
    <property type="entry name" value="DEOXYNUCLEOSIDE TRIPHOSPHATE TRIPHOSPHOHYDROLASE"/>
    <property type="match status" value="1"/>
</dbReference>
<keyword evidence="1 2" id="KW-0378">Hydrolase</keyword>
<dbReference type="Proteomes" id="UP000324996">
    <property type="component" value="Unassembled WGS sequence"/>
</dbReference>
<sequence length="408" mass="45529">MSSSHQNAPHLAMEILLAPYASRGSQSRGRLVPEGESATRSVFQRDRDRIIHSSAFRRLKHKTQVFVYHEGDHFRTRLTHSIEVSQIARALARSLRLNEDLAEALALAHDLGHPPFGHAGETALDQAMAPYEGFDHNAQTLRLVTSLERRYAAFDGLNLCWETLEGLAKHNGPLVESPIDPAHPPAALPFGFRDYLPVQDLELHSWPGAEAQVAAIADDVAYNNHDIDDGLRAGLFSLDDLAAVPFVAESLHEIDKAYPDHPQSVRIHELVRRLIGRMTDDILAESQARIAALDPASVEDIRAAGHAVIGFSDEMQQAVNGLRAFLFHNMYRHRSVRRTTSKAKRVVRDLFDLYMSEPELLPAEWARRAHGPNSTETARAVADFIGGMTDRFALRDHEKLFTISAIHI</sequence>
<dbReference type="InterPro" id="IPR006674">
    <property type="entry name" value="HD_domain"/>
</dbReference>
<comment type="caution">
    <text evidence="4">The sequence shown here is derived from an EMBL/GenBank/DDBJ whole genome shotgun (WGS) entry which is preliminary data.</text>
</comment>
<dbReference type="NCBIfam" id="TIGR01353">
    <property type="entry name" value="dGTP_triPase"/>
    <property type="match status" value="1"/>
</dbReference>
<dbReference type="RefSeq" id="WP_313979179.1">
    <property type="nucleotide sequence ID" value="NZ_BKCN01000003.1"/>
</dbReference>
<name>A0A5A7N4L0_9PROT</name>
<accession>A0A5A7N4L0</accession>
<dbReference type="Pfam" id="PF01966">
    <property type="entry name" value="HD"/>
    <property type="match status" value="1"/>
</dbReference>
<dbReference type="AlphaFoldDB" id="A0A5A7N4L0"/>
<dbReference type="EMBL" id="BKCN01000003">
    <property type="protein sequence ID" value="GER03212.1"/>
    <property type="molecule type" value="Genomic_DNA"/>
</dbReference>
<dbReference type="InterPro" id="IPR026875">
    <property type="entry name" value="PHydrolase_assoc_dom"/>
</dbReference>
<evidence type="ECO:0000259" key="3">
    <source>
        <dbReference type="PROSITE" id="PS51831"/>
    </source>
</evidence>
<dbReference type="PROSITE" id="PS51831">
    <property type="entry name" value="HD"/>
    <property type="match status" value="1"/>
</dbReference>
<keyword evidence="5" id="KW-1185">Reference proteome</keyword>
<reference evidence="4 5" key="1">
    <citation type="submission" date="2019-09" db="EMBL/GenBank/DDBJ databases">
        <title>NBRP : Genome information of microbial organism related human and environment.</title>
        <authorList>
            <person name="Hattori M."/>
            <person name="Oshima K."/>
            <person name="Inaba H."/>
            <person name="Suda W."/>
            <person name="Sakamoto M."/>
            <person name="Iino T."/>
            <person name="Kitahara M."/>
            <person name="Oshida Y."/>
            <person name="Iida T."/>
            <person name="Kudo T."/>
            <person name="Itoh T."/>
            <person name="Ohkuma M."/>
        </authorList>
    </citation>
    <scope>NUCLEOTIDE SEQUENCE [LARGE SCALE GENOMIC DNA]</scope>
    <source>
        <strain evidence="4 5">Q-1</strain>
    </source>
</reference>
<evidence type="ECO:0000313" key="5">
    <source>
        <dbReference type="Proteomes" id="UP000324996"/>
    </source>
</evidence>
<evidence type="ECO:0000313" key="4">
    <source>
        <dbReference type="EMBL" id="GER03212.1"/>
    </source>
</evidence>
<dbReference type="SUPFAM" id="SSF109604">
    <property type="entry name" value="HD-domain/PDEase-like"/>
    <property type="match status" value="1"/>
</dbReference>
<dbReference type="NCBIfam" id="NF002328">
    <property type="entry name" value="PRK01286.1-3"/>
    <property type="match status" value="1"/>
</dbReference>
<dbReference type="PANTHER" id="PTHR11373:SF43">
    <property type="entry name" value="DEOXYGUANOSINETRIPHOSPHATE TRIPHOSPHOHYDROLASE-LIKE PROTEIN"/>
    <property type="match status" value="1"/>
</dbReference>
<dbReference type="Gene3D" id="1.10.3210.10">
    <property type="entry name" value="Hypothetical protein af1432"/>
    <property type="match status" value="1"/>
</dbReference>
<evidence type="ECO:0000256" key="1">
    <source>
        <dbReference type="ARBA" id="ARBA00022801"/>
    </source>
</evidence>
<proteinExistence type="inferred from homology"/>
<dbReference type="CDD" id="cd00077">
    <property type="entry name" value="HDc"/>
    <property type="match status" value="1"/>
</dbReference>